<evidence type="ECO:0000313" key="2">
    <source>
        <dbReference type="Proteomes" id="UP000235584"/>
    </source>
</evidence>
<dbReference type="KEGG" id="bsto:C0V70_11275"/>
<organism evidence="1 2">
    <name type="scientific">Bacteriovorax stolpii</name>
    <name type="common">Bdellovibrio stolpii</name>
    <dbReference type="NCBI Taxonomy" id="960"/>
    <lineage>
        <taxon>Bacteria</taxon>
        <taxon>Pseudomonadati</taxon>
        <taxon>Bdellovibrionota</taxon>
        <taxon>Bacteriovoracia</taxon>
        <taxon>Bacteriovoracales</taxon>
        <taxon>Bacteriovoracaceae</taxon>
        <taxon>Bacteriovorax</taxon>
    </lineage>
</organism>
<keyword evidence="2" id="KW-1185">Reference proteome</keyword>
<sequence>MSKKIGNTNLSKEVLAGLKGFEDVFEDYVKSEEYKDHERKERENAKVGEQYELQHFLEQENDRLSALEIFLTKKIPLKMNFSQTEKLILLQMERKKVLKEKMSSELAKLDSPFQKNLAQLINSHFA</sequence>
<dbReference type="Proteomes" id="UP000235584">
    <property type="component" value="Chromosome"/>
</dbReference>
<dbReference type="AlphaFoldDB" id="A0A2K9NT20"/>
<name>A0A2K9NT20_BACTC</name>
<gene>
    <name evidence="1" type="ORF">C0V70_11275</name>
</gene>
<proteinExistence type="predicted"/>
<dbReference type="RefSeq" id="WP_102243962.1">
    <property type="nucleotide sequence ID" value="NZ_CP025704.1"/>
</dbReference>
<protein>
    <submittedName>
        <fullName evidence="1">Uncharacterized protein</fullName>
    </submittedName>
</protein>
<dbReference type="EMBL" id="CP025704">
    <property type="protein sequence ID" value="AUN98671.1"/>
    <property type="molecule type" value="Genomic_DNA"/>
</dbReference>
<accession>A0A2K9NT20</accession>
<reference evidence="1 2" key="1">
    <citation type="submission" date="2018-01" db="EMBL/GenBank/DDBJ databases">
        <title>Complete genome sequence of Bacteriovorax stolpii DSM12778.</title>
        <authorList>
            <person name="Tang B."/>
            <person name="Chang J."/>
        </authorList>
    </citation>
    <scope>NUCLEOTIDE SEQUENCE [LARGE SCALE GENOMIC DNA]</scope>
    <source>
        <strain evidence="1 2">DSM 12778</strain>
    </source>
</reference>
<evidence type="ECO:0000313" key="1">
    <source>
        <dbReference type="EMBL" id="AUN98671.1"/>
    </source>
</evidence>